<keyword evidence="2" id="KW-0472">Membrane</keyword>
<feature type="transmembrane region" description="Helical" evidence="2">
    <location>
        <begin position="12"/>
        <end position="30"/>
    </location>
</feature>
<evidence type="ECO:0000313" key="6">
    <source>
        <dbReference type="Proteomes" id="UP000067061"/>
    </source>
</evidence>
<sequence>MGFFTDNNIATILGGGLCGGITGVITLIGVRWQVIREEKRQEKDKCLGILENLKYTLDRNLEINNDNGIYYLFSYIIEDWWVSNYKKEFYLTFNENIFKNDYKDLIKFKFYKEIYEMRVKLQNIEKNYNFLSINLNKKNLLFNNLFKEIKNKYEENINSENIMLKNYFEWLNIFSEFLYNLSLPLFILIRSGDCSYFKDKVIEKLEEIKKYYGSSYFKEVNKDEIDKVFNNKKSDIKEKVVRLVELINYTAIRLTEEIKSNNFRNKIETNIDELYFYAVSEQDLINDLEYINNKIKNLKEKIEAEIEEYKK</sequence>
<name>A0A0S2ZT56_FUSNP</name>
<reference evidence="3 6" key="1">
    <citation type="submission" date="2015-11" db="EMBL/GenBank/DDBJ databases">
        <authorList>
            <person name="Kook J.-K."/>
            <person name="Park S.-N."/>
            <person name="Lim Y.K."/>
            <person name="Jo E."/>
        </authorList>
    </citation>
    <scope>NUCLEOTIDE SEQUENCE [LARGE SCALE GENOMIC DNA]</scope>
    <source>
        <strain evidence="3 6">ChDC F306</strain>
    </source>
</reference>
<reference evidence="5 8" key="2">
    <citation type="submission" date="2017-06" db="EMBL/GenBank/DDBJ databases">
        <title>Draft genome sequence of Fusobacterium nucleatum subsp. polymorphum KCOM 1274 (=ChDC F309).</title>
        <authorList>
            <person name="Kook J.-K."/>
            <person name="Park S.-N."/>
            <person name="Lim Y.K."/>
            <person name="Roh H."/>
        </authorList>
    </citation>
    <scope>NUCLEOTIDE SEQUENCE [LARGE SCALE GENOMIC DNA]</scope>
    <source>
        <strain evidence="5">KCOM 1274</strain>
        <strain evidence="8">KCOM 1274 (ChDC F309)</strain>
    </source>
</reference>
<protein>
    <submittedName>
        <fullName evidence="5">Uncharacterized protein</fullName>
    </submittedName>
</protein>
<evidence type="ECO:0000256" key="2">
    <source>
        <dbReference type="SAM" id="Phobius"/>
    </source>
</evidence>
<dbReference type="RefSeq" id="WP_032889031.1">
    <property type="nucleotide sequence ID" value="NZ_CP013121.1"/>
</dbReference>
<evidence type="ECO:0000313" key="4">
    <source>
        <dbReference type="EMBL" id="ASG27660.1"/>
    </source>
</evidence>
<keyword evidence="1" id="KW-0175">Coiled coil</keyword>
<feature type="coiled-coil region" evidence="1">
    <location>
        <begin position="281"/>
        <end position="308"/>
    </location>
</feature>
<dbReference type="Proteomes" id="UP000197638">
    <property type="component" value="Chromosome"/>
</dbReference>
<dbReference type="EMBL" id="CP013121">
    <property type="protein sequence ID" value="ALM94006.1"/>
    <property type="molecule type" value="Genomic_DNA"/>
</dbReference>
<reference evidence="4 7" key="3">
    <citation type="submission" date="2017-06" db="EMBL/GenBank/DDBJ databases">
        <title>Genome sequencing of Fusobacterium nucleatum subsp. polymorphum KCOM 1275 (=ChDC F310).</title>
        <authorList>
            <person name="Kook J.-K."/>
            <person name="Park S.-N."/>
            <person name="Lim Y.K."/>
            <person name="Roh H."/>
        </authorList>
    </citation>
    <scope>NUCLEOTIDE SEQUENCE [LARGE SCALE GENOMIC DNA]</scope>
    <source>
        <strain evidence="4 7">KCOM 1275</strain>
    </source>
</reference>
<evidence type="ECO:0000313" key="3">
    <source>
        <dbReference type="EMBL" id="ALM94006.1"/>
    </source>
</evidence>
<evidence type="ECO:0000256" key="1">
    <source>
        <dbReference type="SAM" id="Coils"/>
    </source>
</evidence>
<keyword evidence="2" id="KW-1133">Transmembrane helix</keyword>
<gene>
    <name evidence="5" type="ORF">CBG56_00935</name>
    <name evidence="4" type="ORF">CBG61_01065</name>
    <name evidence="3" type="ORF">RO02_05040</name>
</gene>
<organism evidence="5 8">
    <name type="scientific">Fusobacterium nucleatum subsp. polymorphum</name>
    <name type="common">Fusobacterium polymorphum</name>
    <dbReference type="NCBI Taxonomy" id="76857"/>
    <lineage>
        <taxon>Bacteria</taxon>
        <taxon>Fusobacteriati</taxon>
        <taxon>Fusobacteriota</taxon>
        <taxon>Fusobacteriia</taxon>
        <taxon>Fusobacteriales</taxon>
        <taxon>Fusobacteriaceae</taxon>
        <taxon>Fusobacterium</taxon>
    </lineage>
</organism>
<dbReference type="Proteomes" id="UP000067061">
    <property type="component" value="Chromosome"/>
</dbReference>
<dbReference type="EMBL" id="NIRO01000001">
    <property type="protein sequence ID" value="PHI17577.1"/>
    <property type="molecule type" value="Genomic_DNA"/>
</dbReference>
<evidence type="ECO:0000313" key="7">
    <source>
        <dbReference type="Proteomes" id="UP000197638"/>
    </source>
</evidence>
<keyword evidence="2" id="KW-0812">Transmembrane</keyword>
<evidence type="ECO:0000313" key="5">
    <source>
        <dbReference type="EMBL" id="PHI17577.1"/>
    </source>
</evidence>
<dbReference type="EMBL" id="CP022123">
    <property type="protein sequence ID" value="ASG27660.1"/>
    <property type="molecule type" value="Genomic_DNA"/>
</dbReference>
<proteinExistence type="predicted"/>
<dbReference type="AlphaFoldDB" id="A0A0S2ZT56"/>
<evidence type="ECO:0000313" key="8">
    <source>
        <dbReference type="Proteomes" id="UP000224507"/>
    </source>
</evidence>
<accession>A0A0S2ZT56</accession>
<dbReference type="Proteomes" id="UP000224507">
    <property type="component" value="Unassembled WGS sequence"/>
</dbReference>